<reference evidence="1 2" key="1">
    <citation type="submission" date="2009-01" db="EMBL/GenBank/DDBJ databases">
        <authorList>
            <person name="Fulton L."/>
            <person name="Clifton S."/>
            <person name="Fulton B."/>
            <person name="Xu J."/>
            <person name="Minx P."/>
            <person name="Pepin K.H."/>
            <person name="Johnson M."/>
            <person name="Bhonagiri V."/>
            <person name="Nash W.E."/>
            <person name="Mardis E.R."/>
            <person name="Wilson R.K."/>
        </authorList>
    </citation>
    <scope>NUCLEOTIDE SEQUENCE [LARGE SCALE GENOMIC DNA]</scope>
    <source>
        <strain evidence="2">DSM 10507 / JCM 14656 / S5a33</strain>
    </source>
</reference>
<accession>C0CII4</accession>
<organism evidence="1 2">
    <name type="scientific">Blautia hydrogenotrophica (strain DSM 10507 / JCM 14656 / S5a33)</name>
    <name type="common">Ruminococcus hydrogenotrophicus</name>
    <dbReference type="NCBI Taxonomy" id="476272"/>
    <lineage>
        <taxon>Bacteria</taxon>
        <taxon>Bacillati</taxon>
        <taxon>Bacillota</taxon>
        <taxon>Clostridia</taxon>
        <taxon>Lachnospirales</taxon>
        <taxon>Lachnospiraceae</taxon>
        <taxon>Blautia</taxon>
    </lineage>
</organism>
<dbReference type="EMBL" id="ACBZ01000023">
    <property type="protein sequence ID" value="EEG50482.1"/>
    <property type="molecule type" value="Genomic_DNA"/>
</dbReference>
<dbReference type="PATRIC" id="fig|476272.21.peg.3654"/>
<name>C0CII4_BLAHS</name>
<keyword evidence="2" id="KW-1185">Reference proteome</keyword>
<protein>
    <submittedName>
        <fullName evidence="1">Uncharacterized protein</fullName>
    </submittedName>
</protein>
<dbReference type="Proteomes" id="UP000003100">
    <property type="component" value="Unassembled WGS sequence"/>
</dbReference>
<reference evidence="1 2" key="2">
    <citation type="submission" date="2009-02" db="EMBL/GenBank/DDBJ databases">
        <title>Draft genome sequence of Blautia hydrogenotrophica DSM 10507 (Ruminococcus hydrogenotrophicus DSM 10507).</title>
        <authorList>
            <person name="Sudarsanam P."/>
            <person name="Ley R."/>
            <person name="Guruge J."/>
            <person name="Turnbaugh P.J."/>
            <person name="Mahowald M."/>
            <person name="Liep D."/>
            <person name="Gordon J."/>
        </authorList>
    </citation>
    <scope>NUCLEOTIDE SEQUENCE [LARGE SCALE GENOMIC DNA]</scope>
    <source>
        <strain evidence="2">DSM 10507 / JCM 14656 / S5a33</strain>
    </source>
</reference>
<proteinExistence type="predicted"/>
<comment type="caution">
    <text evidence="1">The sequence shown here is derived from an EMBL/GenBank/DDBJ whole genome shotgun (WGS) entry which is preliminary data.</text>
</comment>
<sequence>MFCHSSVFKKNPWIGIKNLIRIKKRRKTQIFPESKKEKKYPLGWLTKPEKLLYNKPCQKINKKVGGTGI</sequence>
<evidence type="ECO:0000313" key="2">
    <source>
        <dbReference type="Proteomes" id="UP000003100"/>
    </source>
</evidence>
<evidence type="ECO:0000313" key="1">
    <source>
        <dbReference type="EMBL" id="EEG50482.1"/>
    </source>
</evidence>
<dbReference type="HOGENOM" id="CLU_2767617_0_0_9"/>
<dbReference type="AlphaFoldDB" id="C0CII4"/>
<gene>
    <name evidence="1" type="ORF">RUMHYD_00648</name>
</gene>